<dbReference type="RefSeq" id="XP_056053424.1">
    <property type="nucleotide sequence ID" value="XM_056196257.1"/>
</dbReference>
<accession>A0A9W8QDL8</accession>
<name>A0A9W8QDL8_AKAMU</name>
<dbReference type="AlphaFoldDB" id="A0A9W8QDL8"/>
<organism evidence="2 3">
    <name type="scientific">Akanthomyces muscarius</name>
    <name type="common">Entomopathogenic fungus</name>
    <name type="synonym">Lecanicillium muscarium</name>
    <dbReference type="NCBI Taxonomy" id="2231603"/>
    <lineage>
        <taxon>Eukaryota</taxon>
        <taxon>Fungi</taxon>
        <taxon>Dikarya</taxon>
        <taxon>Ascomycota</taxon>
        <taxon>Pezizomycotina</taxon>
        <taxon>Sordariomycetes</taxon>
        <taxon>Hypocreomycetidae</taxon>
        <taxon>Hypocreales</taxon>
        <taxon>Cordycipitaceae</taxon>
        <taxon>Akanthomyces</taxon>
    </lineage>
</organism>
<dbReference type="Proteomes" id="UP001144673">
    <property type="component" value="Chromosome 5"/>
</dbReference>
<dbReference type="EMBL" id="JAJHUN010000008">
    <property type="protein sequence ID" value="KAJ4152766.1"/>
    <property type="molecule type" value="Genomic_DNA"/>
</dbReference>
<dbReference type="KEGG" id="amus:LMH87_009286"/>
<proteinExistence type="predicted"/>
<evidence type="ECO:0000313" key="2">
    <source>
        <dbReference type="EMBL" id="KAJ4152766.1"/>
    </source>
</evidence>
<keyword evidence="3" id="KW-1185">Reference proteome</keyword>
<comment type="caution">
    <text evidence="2">The sequence shown here is derived from an EMBL/GenBank/DDBJ whole genome shotgun (WGS) entry which is preliminary data.</text>
</comment>
<evidence type="ECO:0000256" key="1">
    <source>
        <dbReference type="SAM" id="MobiDB-lite"/>
    </source>
</evidence>
<sequence length="96" mass="11151">MTRLPDDNRVDTTTLFKAKFRKGDYHTLNLYYMREKPNYSVYTFPRMAAAVNRNTYRFLLDGCIIGSNTTPGSSDYSSDDYRSEFTPGQIDRIKSI</sequence>
<dbReference type="GeneID" id="80896445"/>
<gene>
    <name evidence="2" type="ORF">LMH87_009286</name>
</gene>
<protein>
    <submittedName>
        <fullName evidence="2">Uncharacterized protein</fullName>
    </submittedName>
</protein>
<reference evidence="2" key="1">
    <citation type="journal article" date="2023" name="Access Microbiol">
        <title>De-novo genome assembly for Akanthomyces muscarius, a biocontrol agent of insect agricultural pests.</title>
        <authorList>
            <person name="Erdos Z."/>
            <person name="Studholme D.J."/>
            <person name="Raymond B."/>
            <person name="Sharma M."/>
        </authorList>
    </citation>
    <scope>NUCLEOTIDE SEQUENCE</scope>
    <source>
        <strain evidence="2">Ve6</strain>
    </source>
</reference>
<feature type="region of interest" description="Disordered" evidence="1">
    <location>
        <begin position="68"/>
        <end position="87"/>
    </location>
</feature>
<evidence type="ECO:0000313" key="3">
    <source>
        <dbReference type="Proteomes" id="UP001144673"/>
    </source>
</evidence>